<gene>
    <name evidence="2" type="ORF">B0A55_03130</name>
</gene>
<dbReference type="Gene3D" id="3.40.140.10">
    <property type="entry name" value="Cytidine Deaminase, domain 2"/>
    <property type="match status" value="1"/>
</dbReference>
<dbReference type="GO" id="GO:0004131">
    <property type="term" value="F:cytosine deaminase activity"/>
    <property type="evidence" value="ECO:0007669"/>
    <property type="project" value="TreeGrafter"/>
</dbReference>
<evidence type="ECO:0000313" key="2">
    <source>
        <dbReference type="EMBL" id="TKA77617.1"/>
    </source>
</evidence>
<dbReference type="GO" id="GO:0005634">
    <property type="term" value="C:nucleus"/>
    <property type="evidence" value="ECO:0007669"/>
    <property type="project" value="TreeGrafter"/>
</dbReference>
<dbReference type="Proteomes" id="UP000309340">
    <property type="component" value="Unassembled WGS sequence"/>
</dbReference>
<proteinExistence type="predicted"/>
<dbReference type="GO" id="GO:0019858">
    <property type="term" value="P:cytosine metabolic process"/>
    <property type="evidence" value="ECO:0007669"/>
    <property type="project" value="TreeGrafter"/>
</dbReference>
<dbReference type="PANTHER" id="PTHR11079">
    <property type="entry name" value="CYTOSINE DEAMINASE FAMILY MEMBER"/>
    <property type="match status" value="1"/>
</dbReference>
<keyword evidence="3" id="KW-1185">Reference proteome</keyword>
<dbReference type="Pfam" id="PF00383">
    <property type="entry name" value="dCMP_cyt_deam_1"/>
    <property type="match status" value="1"/>
</dbReference>
<dbReference type="GO" id="GO:0008835">
    <property type="term" value="F:diaminohydroxyphosphoribosylaminopyrimidine deaminase activity"/>
    <property type="evidence" value="ECO:0007669"/>
    <property type="project" value="TreeGrafter"/>
</dbReference>
<evidence type="ECO:0000313" key="3">
    <source>
        <dbReference type="Proteomes" id="UP000309340"/>
    </source>
</evidence>
<accession>A0A4U0XMS3</accession>
<feature type="domain" description="CMP/dCMP-type deaminase" evidence="1">
    <location>
        <begin position="1"/>
        <end position="115"/>
    </location>
</feature>
<dbReference type="GO" id="GO:0046087">
    <property type="term" value="P:cytidine metabolic process"/>
    <property type="evidence" value="ECO:0007669"/>
    <property type="project" value="TreeGrafter"/>
</dbReference>
<dbReference type="CDD" id="cd01285">
    <property type="entry name" value="nucleoside_deaminase"/>
    <property type="match status" value="1"/>
</dbReference>
<dbReference type="InterPro" id="IPR016193">
    <property type="entry name" value="Cytidine_deaminase-like"/>
</dbReference>
<dbReference type="PROSITE" id="PS51747">
    <property type="entry name" value="CYT_DCMP_DEAMINASES_2"/>
    <property type="match status" value="1"/>
</dbReference>
<dbReference type="GO" id="GO:0008655">
    <property type="term" value="P:pyrimidine-containing compound salvage"/>
    <property type="evidence" value="ECO:0007669"/>
    <property type="project" value="TreeGrafter"/>
</dbReference>
<protein>
    <recommendedName>
        <fullName evidence="1">CMP/dCMP-type deaminase domain-containing protein</fullName>
    </recommendedName>
</protein>
<name>A0A4U0XMS3_9PEZI</name>
<dbReference type="OrthoDB" id="408702at2759"/>
<organism evidence="2 3">
    <name type="scientific">Friedmanniomyces simplex</name>
    <dbReference type="NCBI Taxonomy" id="329884"/>
    <lineage>
        <taxon>Eukaryota</taxon>
        <taxon>Fungi</taxon>
        <taxon>Dikarya</taxon>
        <taxon>Ascomycota</taxon>
        <taxon>Pezizomycotina</taxon>
        <taxon>Dothideomycetes</taxon>
        <taxon>Dothideomycetidae</taxon>
        <taxon>Mycosphaerellales</taxon>
        <taxon>Teratosphaeriaceae</taxon>
        <taxon>Friedmanniomyces</taxon>
    </lineage>
</organism>
<dbReference type="AlphaFoldDB" id="A0A4U0XMS3"/>
<dbReference type="STRING" id="329884.A0A4U0XMS3"/>
<reference evidence="2 3" key="1">
    <citation type="submission" date="2017-03" db="EMBL/GenBank/DDBJ databases">
        <title>Genomes of endolithic fungi from Antarctica.</title>
        <authorList>
            <person name="Coleine C."/>
            <person name="Masonjones S."/>
            <person name="Stajich J.E."/>
        </authorList>
    </citation>
    <scope>NUCLEOTIDE SEQUENCE [LARGE SCALE GENOMIC DNA]</scope>
    <source>
        <strain evidence="2 3">CCFEE 5184</strain>
    </source>
</reference>
<dbReference type="PANTHER" id="PTHR11079:SF190">
    <property type="entry name" value="CYTOSINE DEAMINASE"/>
    <property type="match status" value="1"/>
</dbReference>
<sequence>MADENFFAMALEEARKGFEVGGIPIGAVLVSKDGQILGKGCNKRVQDGSVTKHGEMSAFEASAPGTGLPPPASVYKGATMYTTLLPCVMCTGACLLYGIGRVVYGSGADQNLKFDTVKILKSYGVETVCVGDGESEEMMAKWVRENPKRYEREPWAEG</sequence>
<dbReference type="SUPFAM" id="SSF53927">
    <property type="entry name" value="Cytidine deaminase-like"/>
    <property type="match status" value="1"/>
</dbReference>
<dbReference type="GO" id="GO:0005737">
    <property type="term" value="C:cytoplasm"/>
    <property type="evidence" value="ECO:0007669"/>
    <property type="project" value="TreeGrafter"/>
</dbReference>
<dbReference type="InterPro" id="IPR002125">
    <property type="entry name" value="CMP_dCMP_dom"/>
</dbReference>
<comment type="caution">
    <text evidence="2">The sequence shown here is derived from an EMBL/GenBank/DDBJ whole genome shotgun (WGS) entry which is preliminary data.</text>
</comment>
<dbReference type="EMBL" id="NAJQ01000133">
    <property type="protein sequence ID" value="TKA77617.1"/>
    <property type="molecule type" value="Genomic_DNA"/>
</dbReference>
<evidence type="ECO:0000259" key="1">
    <source>
        <dbReference type="PROSITE" id="PS51747"/>
    </source>
</evidence>